<feature type="active site" description="Proton acceptor" evidence="5 6">
    <location>
        <position position="186"/>
    </location>
</feature>
<dbReference type="NCBIfam" id="TIGR01763">
    <property type="entry name" value="MalateDH_bact"/>
    <property type="match status" value="1"/>
</dbReference>
<dbReference type="Pfam" id="PF02866">
    <property type="entry name" value="Ldh_1_C"/>
    <property type="match status" value="1"/>
</dbReference>
<keyword evidence="2 5" id="KW-0816">Tricarboxylic acid cycle</keyword>
<evidence type="ECO:0000256" key="6">
    <source>
        <dbReference type="PIRSR" id="PIRSR000102-1"/>
    </source>
</evidence>
<dbReference type="GO" id="GO:0006099">
    <property type="term" value="P:tricarboxylic acid cycle"/>
    <property type="evidence" value="ECO:0007669"/>
    <property type="project" value="UniProtKB-UniRule"/>
</dbReference>
<evidence type="ECO:0000256" key="5">
    <source>
        <dbReference type="HAMAP-Rule" id="MF_00487"/>
    </source>
</evidence>
<comment type="function">
    <text evidence="1 5">Catalyzes the reversible oxidation of malate to oxaloacetate.</text>
</comment>
<dbReference type="Pfam" id="PF00056">
    <property type="entry name" value="Ldh_1_N"/>
    <property type="match status" value="1"/>
</dbReference>
<dbReference type="NCBIfam" id="NF004863">
    <property type="entry name" value="PRK06223.1"/>
    <property type="match status" value="1"/>
</dbReference>
<feature type="binding site" evidence="5 8">
    <location>
        <begin position="129"/>
        <end position="131"/>
    </location>
    <ligand>
        <name>NAD(+)</name>
        <dbReference type="ChEBI" id="CHEBI:57540"/>
    </ligand>
</feature>
<evidence type="ECO:0000313" key="12">
    <source>
        <dbReference type="Proteomes" id="UP000004491"/>
    </source>
</evidence>
<dbReference type="Gene3D" id="3.90.110.10">
    <property type="entry name" value="Lactate dehydrogenase/glycoside hydrolase, family 4, C-terminal"/>
    <property type="match status" value="1"/>
</dbReference>
<evidence type="ECO:0000256" key="3">
    <source>
        <dbReference type="ARBA" id="ARBA00023002"/>
    </source>
</evidence>
<dbReference type="PIRSF" id="PIRSF000102">
    <property type="entry name" value="Lac_mal_DH"/>
    <property type="match status" value="1"/>
</dbReference>
<feature type="binding site" evidence="5 7">
    <location>
        <position position="131"/>
    </location>
    <ligand>
        <name>substrate</name>
    </ligand>
</feature>
<organism evidence="11 12">
    <name type="scientific">endosymbiont of Riftia pachyptila</name>
    <name type="common">vent Ph05</name>
    <dbReference type="NCBI Taxonomy" id="1048808"/>
    <lineage>
        <taxon>Bacteria</taxon>
        <taxon>Pseudomonadati</taxon>
        <taxon>Pseudomonadota</taxon>
        <taxon>Gammaproteobacteria</taxon>
        <taxon>sulfur-oxidizing symbionts</taxon>
    </lineage>
</organism>
<dbReference type="AlphaFoldDB" id="G2D928"/>
<comment type="similarity">
    <text evidence="5">Belongs to the LDH/MDH superfamily. MDH type 3 family.</text>
</comment>
<keyword evidence="12" id="KW-1185">Reference proteome</keyword>
<evidence type="ECO:0000259" key="10">
    <source>
        <dbReference type="Pfam" id="PF02866"/>
    </source>
</evidence>
<accession>G2D928</accession>
<dbReference type="EMBL" id="AFOC01000001">
    <property type="protein sequence ID" value="EGV52895.1"/>
    <property type="molecule type" value="Genomic_DNA"/>
</dbReference>
<comment type="caution">
    <text evidence="11">The sequence shown here is derived from an EMBL/GenBank/DDBJ whole genome shotgun (WGS) entry which is preliminary data.</text>
</comment>
<dbReference type="InterPro" id="IPR011275">
    <property type="entry name" value="Malate_DH_type3"/>
</dbReference>
<dbReference type="InterPro" id="IPR001557">
    <property type="entry name" value="L-lactate/malate_DH"/>
</dbReference>
<feature type="binding site" evidence="5 8">
    <location>
        <begin position="19"/>
        <end position="24"/>
    </location>
    <ligand>
        <name>NAD(+)</name>
        <dbReference type="ChEBI" id="CHEBI:57540"/>
    </ligand>
</feature>
<feature type="domain" description="Lactate/malate dehydrogenase N-terminal" evidence="9">
    <location>
        <begin position="14"/>
        <end position="153"/>
    </location>
</feature>
<dbReference type="GO" id="GO:0030060">
    <property type="term" value="F:L-malate dehydrogenase (NAD+) activity"/>
    <property type="evidence" value="ECO:0007669"/>
    <property type="project" value="UniProtKB-UniRule"/>
</dbReference>
<evidence type="ECO:0000259" key="9">
    <source>
        <dbReference type="Pfam" id="PF00056"/>
    </source>
</evidence>
<dbReference type="SUPFAM" id="SSF51735">
    <property type="entry name" value="NAD(P)-binding Rossmann-fold domains"/>
    <property type="match status" value="1"/>
</dbReference>
<keyword evidence="4 5" id="KW-0520">NAD</keyword>
<dbReference type="InterPro" id="IPR036291">
    <property type="entry name" value="NAD(P)-bd_dom_sf"/>
</dbReference>
<evidence type="ECO:0000256" key="4">
    <source>
        <dbReference type="ARBA" id="ARBA00023027"/>
    </source>
</evidence>
<sequence>MESGFVKQGITMNKITIVGAGRVGETTAQMLAEAELCREVMLVDIREDAPQGVALDVLQTSSFFRFDTRVSGSNDPAAMAGSDLIVVTAGVPRKPGMSRSDVLEVNLGVIDGIVDNALQYAPQAMMLVVSNPVDVLTFRAWQRSGWARGRVFGQAGVLDASRMASFIEMETGFSSRDVTTIVLGGHGDSMVPLPRFCTINGIPIEHFISREKIDVIIERTRNGGAEILSLRKNSSAYDAPAAAITSMIDAIANNRRRIMPTVAILQGEYGAEKIAMGVPCVLSEVGVELVVDLGLTAEEMALFEASAAAVRADIARL</sequence>
<proteinExistence type="inferred from homology"/>
<dbReference type="FunFam" id="3.40.50.720:FF:000018">
    <property type="entry name" value="Malate dehydrogenase"/>
    <property type="match status" value="1"/>
</dbReference>
<evidence type="ECO:0000256" key="7">
    <source>
        <dbReference type="PIRSR" id="PIRSR000102-2"/>
    </source>
</evidence>
<feature type="binding site" evidence="5 8">
    <location>
        <position position="44"/>
    </location>
    <ligand>
        <name>NAD(+)</name>
        <dbReference type="ChEBI" id="CHEBI:57540"/>
    </ligand>
</feature>
<dbReference type="Proteomes" id="UP000004491">
    <property type="component" value="Unassembled WGS sequence"/>
</dbReference>
<dbReference type="HAMAP" id="MF_00487">
    <property type="entry name" value="Malate_dehydrog_3"/>
    <property type="match status" value="1"/>
</dbReference>
<feature type="domain" description="Lactate/malate dehydrogenase C-terminal" evidence="10">
    <location>
        <begin position="158"/>
        <end position="315"/>
    </location>
</feature>
<dbReference type="GO" id="GO:0004459">
    <property type="term" value="F:L-lactate dehydrogenase (NAD+) activity"/>
    <property type="evidence" value="ECO:0007669"/>
    <property type="project" value="TreeGrafter"/>
</dbReference>
<dbReference type="SUPFAM" id="SSF56327">
    <property type="entry name" value="LDH C-terminal domain-like"/>
    <property type="match status" value="1"/>
</dbReference>
<dbReference type="Gene3D" id="3.40.50.720">
    <property type="entry name" value="NAD(P)-binding Rossmann-like Domain"/>
    <property type="match status" value="1"/>
</dbReference>
<evidence type="ECO:0000256" key="2">
    <source>
        <dbReference type="ARBA" id="ARBA00022532"/>
    </source>
</evidence>
<dbReference type="EC" id="1.1.1.37" evidence="5"/>
<gene>
    <name evidence="5" type="primary">mdh</name>
    <name evidence="11" type="synonym">mdh1</name>
    <name evidence="11" type="ORF">Rifp1Sym_aa00530</name>
</gene>
<feature type="binding site" evidence="5 7">
    <location>
        <position position="99"/>
    </location>
    <ligand>
        <name>substrate</name>
    </ligand>
</feature>
<feature type="binding site" evidence="5 7">
    <location>
        <position position="162"/>
    </location>
    <ligand>
        <name>substrate</name>
    </ligand>
</feature>
<evidence type="ECO:0000256" key="8">
    <source>
        <dbReference type="PIRSR" id="PIRSR000102-3"/>
    </source>
</evidence>
<dbReference type="PRINTS" id="PR00086">
    <property type="entry name" value="LLDHDRGNASE"/>
</dbReference>
<evidence type="ECO:0000256" key="1">
    <source>
        <dbReference type="ARBA" id="ARBA00003966"/>
    </source>
</evidence>
<feature type="binding site" evidence="5 8">
    <location>
        <position position="106"/>
    </location>
    <ligand>
        <name>NAD(+)</name>
        <dbReference type="ChEBI" id="CHEBI:57540"/>
    </ligand>
</feature>
<evidence type="ECO:0000313" key="11">
    <source>
        <dbReference type="EMBL" id="EGV52895.1"/>
    </source>
</evidence>
<dbReference type="InterPro" id="IPR001236">
    <property type="entry name" value="Lactate/malate_DH_N"/>
</dbReference>
<dbReference type="InterPro" id="IPR022383">
    <property type="entry name" value="Lactate/malate_DH_C"/>
</dbReference>
<name>G2D928_9GAMM</name>
<dbReference type="CDD" id="cd01339">
    <property type="entry name" value="LDH-like_MDH"/>
    <property type="match status" value="1"/>
</dbReference>
<comment type="catalytic activity">
    <reaction evidence="5">
        <text>(S)-malate + NAD(+) = oxaloacetate + NADH + H(+)</text>
        <dbReference type="Rhea" id="RHEA:21432"/>
        <dbReference type="ChEBI" id="CHEBI:15378"/>
        <dbReference type="ChEBI" id="CHEBI:15589"/>
        <dbReference type="ChEBI" id="CHEBI:16452"/>
        <dbReference type="ChEBI" id="CHEBI:57540"/>
        <dbReference type="ChEBI" id="CHEBI:57945"/>
        <dbReference type="EC" id="1.1.1.37"/>
    </reaction>
</comment>
<reference evidence="11" key="1">
    <citation type="journal article" date="2011" name="ISME J.">
        <title>The endosymbionts of the deep-sea tubeworms Riftia pachyptila and Tevnia jerichonana share an identical physiology as revealed by proteogenomic analyses.</title>
        <authorList>
            <person name="Gardebrecht A."/>
            <person name="Markert S."/>
            <person name="Felbeck H."/>
            <person name="Thuermer A."/>
            <person name="Albrecht D."/>
            <person name="Wollherr A."/>
            <person name="Kabisch J."/>
            <person name="Lehmann R."/>
            <person name="Daniel R."/>
            <person name="Liesegang H."/>
            <person name="Hecker M."/>
            <person name="Sievert S.M."/>
            <person name="Schweder T."/>
        </authorList>
    </citation>
    <scope>NUCLEOTIDE SEQUENCE [LARGE SCALE GENOMIC DNA]</scope>
</reference>
<dbReference type="GO" id="GO:0006089">
    <property type="term" value="P:lactate metabolic process"/>
    <property type="evidence" value="ECO:0007669"/>
    <property type="project" value="TreeGrafter"/>
</dbReference>
<dbReference type="InterPro" id="IPR015955">
    <property type="entry name" value="Lactate_DH/Glyco_Ohase_4_C"/>
</dbReference>
<dbReference type="PANTHER" id="PTHR43128:SF16">
    <property type="entry name" value="L-LACTATE DEHYDROGENASE"/>
    <property type="match status" value="1"/>
</dbReference>
<keyword evidence="3 5" id="KW-0560">Oxidoreductase</keyword>
<feature type="binding site" evidence="5 7">
    <location>
        <position position="93"/>
    </location>
    <ligand>
        <name>substrate</name>
    </ligand>
</feature>
<dbReference type="PANTHER" id="PTHR43128">
    <property type="entry name" value="L-2-HYDROXYCARBOXYLATE DEHYDROGENASE (NAD(P)(+))"/>
    <property type="match status" value="1"/>
</dbReference>
<protein>
    <recommendedName>
        <fullName evidence="5">Malate dehydrogenase</fullName>
        <ecNumber evidence="5">1.1.1.37</ecNumber>
    </recommendedName>
</protein>
<dbReference type="PATRIC" id="fig|1048808.3.peg.52"/>